<organism evidence="3 4">
    <name type="scientific">Erinaceus europaeus</name>
    <name type="common">Western European hedgehog</name>
    <dbReference type="NCBI Taxonomy" id="9365"/>
    <lineage>
        <taxon>Eukaryota</taxon>
        <taxon>Metazoa</taxon>
        <taxon>Chordata</taxon>
        <taxon>Craniata</taxon>
        <taxon>Vertebrata</taxon>
        <taxon>Euteleostomi</taxon>
        <taxon>Mammalia</taxon>
        <taxon>Eutheria</taxon>
        <taxon>Laurasiatheria</taxon>
        <taxon>Eulipotyphla</taxon>
        <taxon>Erinaceidae</taxon>
        <taxon>Erinaceinae</taxon>
        <taxon>Erinaceus</taxon>
    </lineage>
</organism>
<sequence>MYYESELLIMAQELELEDHQSRLQQKLREKMLKEESQKDEYDRNEEQELFNEMMQVIEQRDKLVDSLEEQRVKEKAEDQHFESFLFSRGCMLSRT</sequence>
<dbReference type="InterPro" id="IPR050540">
    <property type="entry name" value="F-actin_Monoox_Mical"/>
</dbReference>
<dbReference type="RefSeq" id="XP_060033161.1">
    <property type="nucleotide sequence ID" value="XM_060177178.1"/>
</dbReference>
<keyword evidence="3" id="KW-1185">Reference proteome</keyword>
<keyword evidence="1" id="KW-0175">Coiled coil</keyword>
<evidence type="ECO:0000313" key="3">
    <source>
        <dbReference type="Proteomes" id="UP001652624"/>
    </source>
</evidence>
<dbReference type="GeneID" id="103111821"/>
<dbReference type="SMART" id="SM01203">
    <property type="entry name" value="DUF3585"/>
    <property type="match status" value="1"/>
</dbReference>
<dbReference type="PROSITE" id="PS51848">
    <property type="entry name" value="BMERB"/>
    <property type="match status" value="1"/>
</dbReference>
<accession>A0ABM3W9A8</accession>
<evidence type="ECO:0000313" key="4">
    <source>
        <dbReference type="RefSeq" id="XP_060033161.1"/>
    </source>
</evidence>
<evidence type="ECO:0000259" key="2">
    <source>
        <dbReference type="PROSITE" id="PS51848"/>
    </source>
</evidence>
<dbReference type="InterPro" id="IPR022735">
    <property type="entry name" value="bMERB_dom"/>
</dbReference>
<dbReference type="Proteomes" id="UP001652624">
    <property type="component" value="Chromosome 17"/>
</dbReference>
<dbReference type="PANTHER" id="PTHR23167">
    <property type="entry name" value="CALPONIN HOMOLOGY DOMAIN-CONTAINING PROTEIN DDB_G0272472-RELATED"/>
    <property type="match status" value="1"/>
</dbReference>
<dbReference type="Pfam" id="PF12130">
    <property type="entry name" value="bMERB_dom"/>
    <property type="match status" value="1"/>
</dbReference>
<reference evidence="4" key="1">
    <citation type="submission" date="2025-08" db="UniProtKB">
        <authorList>
            <consortium name="RefSeq"/>
        </authorList>
    </citation>
    <scope>IDENTIFICATION</scope>
</reference>
<gene>
    <name evidence="4" type="primary">LOC103111821</name>
</gene>
<protein>
    <submittedName>
        <fullName evidence="4">F-actin-monooxygenase MICAL2</fullName>
    </submittedName>
</protein>
<dbReference type="PANTHER" id="PTHR23167:SF39">
    <property type="entry name" value="[F-ACTIN]-MONOOXYGENASE MICAL2"/>
    <property type="match status" value="1"/>
</dbReference>
<proteinExistence type="predicted"/>
<feature type="domain" description="BMERB" evidence="2">
    <location>
        <begin position="1"/>
        <end position="83"/>
    </location>
</feature>
<evidence type="ECO:0000256" key="1">
    <source>
        <dbReference type="SAM" id="Coils"/>
    </source>
</evidence>
<feature type="coiled-coil region" evidence="1">
    <location>
        <begin position="9"/>
        <end position="77"/>
    </location>
</feature>
<name>A0ABM3W9A8_ERIEU</name>